<reference evidence="1 4" key="1">
    <citation type="submission" date="2023-10" db="EMBL/GenBank/DDBJ databases">
        <title>Genomes of two closely related lineages of the louse Polyplax serrata with different host specificities.</title>
        <authorList>
            <person name="Martinu J."/>
            <person name="Tarabai H."/>
            <person name="Stefka J."/>
            <person name="Hypsa V."/>
        </authorList>
    </citation>
    <scope>NUCLEOTIDE SEQUENCE [LARGE SCALE GENOMIC DNA]</scope>
    <source>
        <strain evidence="2">98ZLc_SE</strain>
        <strain evidence="1">HR10_N</strain>
    </source>
</reference>
<dbReference type="Proteomes" id="UP001372834">
    <property type="component" value="Unassembled WGS sequence"/>
</dbReference>
<dbReference type="AlphaFoldDB" id="A0AAN8NLS6"/>
<evidence type="ECO:0000313" key="2">
    <source>
        <dbReference type="EMBL" id="KAK6641896.1"/>
    </source>
</evidence>
<gene>
    <name evidence="1" type="ORF">RUM43_011282</name>
    <name evidence="2" type="ORF">RUM44_013616</name>
</gene>
<accession>A0AAN8NLS6</accession>
<dbReference type="Proteomes" id="UP001359485">
    <property type="component" value="Unassembled WGS sequence"/>
</dbReference>
<comment type="caution">
    <text evidence="1">The sequence shown here is derived from an EMBL/GenBank/DDBJ whole genome shotgun (WGS) entry which is preliminary data.</text>
</comment>
<name>A0AAN8NLS6_POLSC</name>
<organism evidence="1 4">
    <name type="scientific">Polyplax serrata</name>
    <name type="common">Common mouse louse</name>
    <dbReference type="NCBI Taxonomy" id="468196"/>
    <lineage>
        <taxon>Eukaryota</taxon>
        <taxon>Metazoa</taxon>
        <taxon>Ecdysozoa</taxon>
        <taxon>Arthropoda</taxon>
        <taxon>Hexapoda</taxon>
        <taxon>Insecta</taxon>
        <taxon>Pterygota</taxon>
        <taxon>Neoptera</taxon>
        <taxon>Paraneoptera</taxon>
        <taxon>Psocodea</taxon>
        <taxon>Troctomorpha</taxon>
        <taxon>Phthiraptera</taxon>
        <taxon>Anoplura</taxon>
        <taxon>Polyplacidae</taxon>
        <taxon>Polyplax</taxon>
    </lineage>
</organism>
<sequence length="62" mass="6983">MNLETLLEAAKFVELQEVKQKKALQTFDARDDENCGKSPTLPNNIDRLIRSLIARVDLNPTG</sequence>
<dbReference type="EMBL" id="JAWJWF010000001">
    <property type="protein sequence ID" value="KAK6641896.1"/>
    <property type="molecule type" value="Genomic_DNA"/>
</dbReference>
<evidence type="ECO:0000313" key="1">
    <source>
        <dbReference type="EMBL" id="KAK6620979.1"/>
    </source>
</evidence>
<proteinExistence type="predicted"/>
<evidence type="ECO:0000313" key="4">
    <source>
        <dbReference type="Proteomes" id="UP001372834"/>
    </source>
</evidence>
<keyword evidence="3" id="KW-1185">Reference proteome</keyword>
<evidence type="ECO:0000313" key="3">
    <source>
        <dbReference type="Proteomes" id="UP001359485"/>
    </source>
</evidence>
<protein>
    <submittedName>
        <fullName evidence="1">Uncharacterized protein</fullName>
    </submittedName>
</protein>
<dbReference type="EMBL" id="JAWJWE010000039">
    <property type="protein sequence ID" value="KAK6620979.1"/>
    <property type="molecule type" value="Genomic_DNA"/>
</dbReference>